<dbReference type="AlphaFoldDB" id="A0A7S3ZBI4"/>
<feature type="compositionally biased region" description="Basic residues" evidence="1">
    <location>
        <begin position="135"/>
        <end position="149"/>
    </location>
</feature>
<gene>
    <name evidence="2" type="ORF">LGLO00237_LOCUS29496</name>
</gene>
<feature type="compositionally biased region" description="Basic and acidic residues" evidence="1">
    <location>
        <begin position="66"/>
        <end position="83"/>
    </location>
</feature>
<name>A0A7S3ZBI4_9EUKA</name>
<dbReference type="EMBL" id="HBIV01041932">
    <property type="protein sequence ID" value="CAE0677715.1"/>
    <property type="molecule type" value="Transcribed_RNA"/>
</dbReference>
<feature type="region of interest" description="Disordered" evidence="1">
    <location>
        <begin position="66"/>
        <end position="94"/>
    </location>
</feature>
<accession>A0A7S3ZBI4</accession>
<protein>
    <submittedName>
        <fullName evidence="2">Uncharacterized protein</fullName>
    </submittedName>
</protein>
<proteinExistence type="predicted"/>
<reference evidence="2" key="1">
    <citation type="submission" date="2021-01" db="EMBL/GenBank/DDBJ databases">
        <authorList>
            <person name="Corre E."/>
            <person name="Pelletier E."/>
            <person name="Niang G."/>
            <person name="Scheremetjew M."/>
            <person name="Finn R."/>
            <person name="Kale V."/>
            <person name="Holt S."/>
            <person name="Cochrane G."/>
            <person name="Meng A."/>
            <person name="Brown T."/>
            <person name="Cohen L."/>
        </authorList>
    </citation>
    <scope>NUCLEOTIDE SEQUENCE</scope>
    <source>
        <strain evidence="2">CCCM811</strain>
    </source>
</reference>
<feature type="region of interest" description="Disordered" evidence="1">
    <location>
        <begin position="116"/>
        <end position="149"/>
    </location>
</feature>
<feature type="region of interest" description="Disordered" evidence="1">
    <location>
        <begin position="1"/>
        <end position="52"/>
    </location>
</feature>
<organism evidence="2">
    <name type="scientific">Lotharella globosa</name>
    <dbReference type="NCBI Taxonomy" id="91324"/>
    <lineage>
        <taxon>Eukaryota</taxon>
        <taxon>Sar</taxon>
        <taxon>Rhizaria</taxon>
        <taxon>Cercozoa</taxon>
        <taxon>Chlorarachniophyceae</taxon>
        <taxon>Lotharella</taxon>
    </lineage>
</organism>
<evidence type="ECO:0000256" key="1">
    <source>
        <dbReference type="SAM" id="MobiDB-lite"/>
    </source>
</evidence>
<evidence type="ECO:0000313" key="2">
    <source>
        <dbReference type="EMBL" id="CAE0677715.1"/>
    </source>
</evidence>
<sequence length="492" mass="57079">MPAPMRMSPTLADLAHNGSSSEFRRNEVESWARGLSSPMQIPRQSRSHSQEIAKPTLDARAVALPEKEALTSKHEDKTEEEKKAMKKWQKQIHSQTTFRPISKVGRRTSIAMISVIDPGQGKTPRLKSSRPSAKASRRRPRKEVKTKKSRSFLPKFTVTQLANLVKDSGITELKADREKEWKTETRMKPKGIFPNRKRSQRMKRRYNNKKQDCRTRNLRLMNMWDGMLVGMLSAGLRKDLMLDPSEDQLGKNDLSVLKSLDDWLKASGLEENHSIVGISADGKEMIKMSEEALPPFTAKEWGSHNWQISWLTGLVRCVRMLNLVYVLESGNYWKKHDGTIRPFCGLCKKRHYSWAREYRSEKGSNECVLQDLSGGRGFYTNRACIRTAVDFHKLMRVLHNNEKDPYNLLAKYIWKIDAPTPLAWERTVIRHFQQVWGCRVVTVRNRAHMVDIMQRYAKQRSINFLFTQDYDIEFWKTNSAPKLVRKSAGKWM</sequence>